<gene>
    <name evidence="2" type="ORF">SAMN04488511_11954</name>
</gene>
<evidence type="ECO:0000313" key="2">
    <source>
        <dbReference type="EMBL" id="SFA58447.1"/>
    </source>
</evidence>
<dbReference type="AlphaFoldDB" id="A0A1I0U3M3"/>
<evidence type="ECO:0000313" key="3">
    <source>
        <dbReference type="Proteomes" id="UP000198836"/>
    </source>
</evidence>
<dbReference type="InterPro" id="IPR046913">
    <property type="entry name" value="ABC-3C_CTD7"/>
</dbReference>
<name>A0A1I0U3M3_9SPHI</name>
<accession>A0A1I0U3M3</accession>
<protein>
    <recommendedName>
        <fullName evidence="1">ABC-three component systems C-terminal domain-containing protein</fullName>
    </recommendedName>
</protein>
<reference evidence="3" key="1">
    <citation type="submission" date="2016-10" db="EMBL/GenBank/DDBJ databases">
        <authorList>
            <person name="Varghese N."/>
            <person name="Submissions S."/>
        </authorList>
    </citation>
    <scope>NUCLEOTIDE SEQUENCE [LARGE SCALE GENOMIC DNA]</scope>
    <source>
        <strain evidence="3">DSM 18130</strain>
    </source>
</reference>
<dbReference type="EMBL" id="FOJM01000019">
    <property type="protein sequence ID" value="SFA58447.1"/>
    <property type="molecule type" value="Genomic_DNA"/>
</dbReference>
<dbReference type="OrthoDB" id="2786695at2"/>
<dbReference type="STRING" id="332999.SAMN04488511_11954"/>
<evidence type="ECO:0000259" key="1">
    <source>
        <dbReference type="Pfam" id="PF20283"/>
    </source>
</evidence>
<sequence>MALGKSASGQALGYLYQFERAIFWLSRSDIDFVSIETDDDVVSQLKSGQEINRIYEQDKSVTGKSNPFSNSNINLWKTFSIWLSIQRRFPREKARFVLSTNKRVSSTSTISKLHKANYVSDYKTDRNILEGFYDELFDIGSKLKGKSKELHDDIVTDYSKEDFINLLAKIVLSADEFYPDRNKFKEEIKANLRIGSEVPFNSVYEKIFGWLVNDIIGKWAKGQEGTIKAQKLIDIKDVYIKESLERPFIEQAVSAIPVFDFERQQQQDKIFIKQLSLIEADEDDIVDAIDHFLRASKERDRWAENGTIPCQEDINELESDISRNWKGHKKRHLIEAKTKPTLTKADVGNLIYIDSSNTAGYSLAGYPVIQPYTILGSLHILSDKLIIGWHPDWQTEIK</sequence>
<dbReference type="Pfam" id="PF20283">
    <property type="entry name" value="CTD7"/>
    <property type="match status" value="1"/>
</dbReference>
<proteinExistence type="predicted"/>
<dbReference type="Proteomes" id="UP000198836">
    <property type="component" value="Unassembled WGS sequence"/>
</dbReference>
<organism evidence="2 3">
    <name type="scientific">Pedobacter suwonensis</name>
    <dbReference type="NCBI Taxonomy" id="332999"/>
    <lineage>
        <taxon>Bacteria</taxon>
        <taxon>Pseudomonadati</taxon>
        <taxon>Bacteroidota</taxon>
        <taxon>Sphingobacteriia</taxon>
        <taxon>Sphingobacteriales</taxon>
        <taxon>Sphingobacteriaceae</taxon>
        <taxon>Pedobacter</taxon>
    </lineage>
</organism>
<dbReference type="RefSeq" id="WP_090987090.1">
    <property type="nucleotide sequence ID" value="NZ_FOJM01000019.1"/>
</dbReference>
<feature type="domain" description="ABC-three component systems C-terminal" evidence="1">
    <location>
        <begin position="271"/>
        <end position="395"/>
    </location>
</feature>
<keyword evidence="3" id="KW-1185">Reference proteome</keyword>